<reference evidence="3" key="1">
    <citation type="submission" date="2015-07" db="EMBL/GenBank/DDBJ databases">
        <authorList>
            <person name="Teixeira M.M."/>
            <person name="Souza R.C."/>
            <person name="Almeida L.G."/>
            <person name="Vicente V.A."/>
            <person name="de Hoog S."/>
            <person name="Bocca A.L."/>
            <person name="de Almeida S.R."/>
            <person name="Vasconcelos A.T."/>
            <person name="Felipe M.S."/>
        </authorList>
    </citation>
    <scope>NUCLEOTIDE SEQUENCE [LARGE SCALE GENOMIC DNA]</scope>
    <source>
        <strain evidence="3">KSF</strain>
    </source>
</reference>
<gene>
    <name evidence="2" type="ORF">CLCR_07802</name>
</gene>
<protein>
    <submittedName>
        <fullName evidence="2">Uncharacterized protein</fullName>
    </submittedName>
</protein>
<dbReference type="STRING" id="86049.A0A1C1CN58"/>
<dbReference type="AlphaFoldDB" id="A0A1C1CN58"/>
<comment type="caution">
    <text evidence="2">The sequence shown here is derived from an EMBL/GenBank/DDBJ whole genome shotgun (WGS) entry which is preliminary data.</text>
</comment>
<evidence type="ECO:0000313" key="2">
    <source>
        <dbReference type="EMBL" id="OCT49930.1"/>
    </source>
</evidence>
<feature type="transmembrane region" description="Helical" evidence="1">
    <location>
        <begin position="6"/>
        <end position="27"/>
    </location>
</feature>
<accession>A0A1C1CN58</accession>
<proteinExistence type="predicted"/>
<keyword evidence="1" id="KW-1133">Transmembrane helix</keyword>
<sequence>MVDAGARLASAVTGAAALGFVSVAIHFDLFPLMNRLGPVVTAQELTDASDAERSDEEKRSSPLCKKSLCISGGARS</sequence>
<dbReference type="Proteomes" id="UP000094526">
    <property type="component" value="Unassembled WGS sequence"/>
</dbReference>
<organism evidence="2 3">
    <name type="scientific">Cladophialophora carrionii</name>
    <dbReference type="NCBI Taxonomy" id="86049"/>
    <lineage>
        <taxon>Eukaryota</taxon>
        <taxon>Fungi</taxon>
        <taxon>Dikarya</taxon>
        <taxon>Ascomycota</taxon>
        <taxon>Pezizomycotina</taxon>
        <taxon>Eurotiomycetes</taxon>
        <taxon>Chaetothyriomycetidae</taxon>
        <taxon>Chaetothyriales</taxon>
        <taxon>Herpotrichiellaceae</taxon>
        <taxon>Cladophialophora</taxon>
    </lineage>
</organism>
<keyword evidence="3" id="KW-1185">Reference proteome</keyword>
<name>A0A1C1CN58_9EURO</name>
<evidence type="ECO:0000256" key="1">
    <source>
        <dbReference type="SAM" id="Phobius"/>
    </source>
</evidence>
<keyword evidence="1" id="KW-0472">Membrane</keyword>
<dbReference type="VEuPathDB" id="FungiDB:CLCR_07802"/>
<dbReference type="EMBL" id="LGRB01000010">
    <property type="protein sequence ID" value="OCT49930.1"/>
    <property type="molecule type" value="Genomic_DNA"/>
</dbReference>
<keyword evidence="1" id="KW-0812">Transmembrane</keyword>
<evidence type="ECO:0000313" key="3">
    <source>
        <dbReference type="Proteomes" id="UP000094526"/>
    </source>
</evidence>